<dbReference type="EMBL" id="BJXV01000001">
    <property type="protein sequence ID" value="GEN26355.1"/>
    <property type="molecule type" value="Genomic_DNA"/>
</dbReference>
<evidence type="ECO:0000313" key="1">
    <source>
        <dbReference type="EMBL" id="GEN26355.1"/>
    </source>
</evidence>
<dbReference type="AlphaFoldDB" id="A0A511UIG8"/>
<name>A0A511UIG8_9GAMM</name>
<dbReference type="PANTHER" id="PTHR37957:SF1">
    <property type="entry name" value="PHYTASE-LIKE DOMAIN-CONTAINING PROTEIN"/>
    <property type="match status" value="1"/>
</dbReference>
<dbReference type="Proteomes" id="UP000321303">
    <property type="component" value="Unassembled WGS sequence"/>
</dbReference>
<accession>A0A511UIG8</accession>
<reference evidence="1 2" key="1">
    <citation type="submission" date="2019-07" db="EMBL/GenBank/DDBJ databases">
        <title>Whole genome shotgun sequence of Halomonas variabilis NBRC 102410.</title>
        <authorList>
            <person name="Hosoyama A."/>
            <person name="Uohara A."/>
            <person name="Ohji S."/>
            <person name="Ichikawa N."/>
        </authorList>
    </citation>
    <scope>NUCLEOTIDE SEQUENCE [LARGE SCALE GENOMIC DNA]</scope>
    <source>
        <strain evidence="1 2">NBRC 102410</strain>
    </source>
</reference>
<protein>
    <submittedName>
        <fullName evidence="1">Uncharacterized protein</fullName>
    </submittedName>
</protein>
<gene>
    <name evidence="1" type="ORF">HVA01_00010</name>
</gene>
<organism evidence="1 2">
    <name type="scientific">Halovibrio variabilis</name>
    <dbReference type="NCBI Taxonomy" id="31910"/>
    <lineage>
        <taxon>Bacteria</taxon>
        <taxon>Pseudomonadati</taxon>
        <taxon>Pseudomonadota</taxon>
        <taxon>Gammaproteobacteria</taxon>
        <taxon>Oceanospirillales</taxon>
        <taxon>Halomonadaceae</taxon>
        <taxon>Halovibrio</taxon>
    </lineage>
</organism>
<comment type="caution">
    <text evidence="1">The sequence shown here is derived from an EMBL/GenBank/DDBJ whole genome shotgun (WGS) entry which is preliminary data.</text>
</comment>
<proteinExistence type="predicted"/>
<dbReference type="RefSeq" id="WP_170243430.1">
    <property type="nucleotide sequence ID" value="NZ_BJXV01000001.1"/>
</dbReference>
<evidence type="ECO:0000313" key="2">
    <source>
        <dbReference type="Proteomes" id="UP000321303"/>
    </source>
</evidence>
<sequence length="50" mass="5726">MTIENVERVDESTIIVANDNNYPFSIGRQQGRADDNELILLNVEDFLNTE</sequence>
<dbReference type="PANTHER" id="PTHR37957">
    <property type="entry name" value="BLR7070 PROTEIN"/>
    <property type="match status" value="1"/>
</dbReference>
<keyword evidence="2" id="KW-1185">Reference proteome</keyword>